<evidence type="ECO:0000256" key="5">
    <source>
        <dbReference type="ARBA" id="ARBA00023136"/>
    </source>
</evidence>
<evidence type="ECO:0000313" key="9">
    <source>
        <dbReference type="EMBL" id="CAD2223009.1"/>
    </source>
</evidence>
<evidence type="ECO:0000256" key="2">
    <source>
        <dbReference type="ARBA" id="ARBA00022692"/>
    </source>
</evidence>
<keyword evidence="4 9" id="KW-0496">Mitochondrion</keyword>
<keyword evidence="6" id="KW-0066">ATP synthesis</keyword>
<keyword evidence="3 7" id="KW-1133">Transmembrane helix</keyword>
<gene>
    <name evidence="9" type="primary">atp8</name>
</gene>
<keyword evidence="5 7" id="KW-0472">Membrane</keyword>
<dbReference type="InterPro" id="IPR003319">
    <property type="entry name" value="YMF19-like_N"/>
</dbReference>
<name>A0A6V7YDJ9_9METZ</name>
<evidence type="ECO:0000256" key="7">
    <source>
        <dbReference type="SAM" id="Phobius"/>
    </source>
</evidence>
<evidence type="ECO:0000256" key="6">
    <source>
        <dbReference type="ARBA" id="ARBA00023310"/>
    </source>
</evidence>
<geneLocation type="mitochondrion" evidence="9"/>
<dbReference type="GO" id="GO:0031966">
    <property type="term" value="C:mitochondrial membrane"/>
    <property type="evidence" value="ECO:0007669"/>
    <property type="project" value="UniProtKB-SubCell"/>
</dbReference>
<dbReference type="AlphaFoldDB" id="A0A6V7YDJ9"/>
<evidence type="ECO:0000256" key="1">
    <source>
        <dbReference type="ARBA" id="ARBA00004325"/>
    </source>
</evidence>
<dbReference type="EMBL" id="LR877180">
    <property type="protein sequence ID" value="CAD2223009.1"/>
    <property type="molecule type" value="Genomic_DNA"/>
</dbReference>
<evidence type="ECO:0000259" key="8">
    <source>
        <dbReference type="Pfam" id="PF02326"/>
    </source>
</evidence>
<proteinExistence type="predicted"/>
<comment type="subcellular location">
    <subcellularLocation>
        <location evidence="1">Mitochondrion membrane</location>
    </subcellularLocation>
</comment>
<evidence type="ECO:0000256" key="4">
    <source>
        <dbReference type="ARBA" id="ARBA00023128"/>
    </source>
</evidence>
<accession>A0A6V7YDJ9</accession>
<dbReference type="Pfam" id="PF02326">
    <property type="entry name" value="YMF19"/>
    <property type="match status" value="1"/>
</dbReference>
<feature type="transmembrane region" description="Helical" evidence="7">
    <location>
        <begin position="12"/>
        <end position="32"/>
    </location>
</feature>
<organism evidence="9">
    <name type="scientific">Tethya minuta</name>
    <dbReference type="NCBI Taxonomy" id="463342"/>
    <lineage>
        <taxon>Eukaryota</taxon>
        <taxon>Metazoa</taxon>
        <taxon>Porifera</taxon>
        <taxon>Demospongiae</taxon>
        <taxon>Heteroscleromorpha</taxon>
        <taxon>Tethyida</taxon>
        <taxon>Tethyidae</taxon>
        <taxon>Tethya</taxon>
    </lineage>
</organism>
<reference evidence="9" key="1">
    <citation type="submission" date="2020-08" db="EMBL/GenBank/DDBJ databases">
        <authorList>
            <person name="Deister F."/>
        </authorList>
    </citation>
    <scope>NUCLEOTIDE SEQUENCE</scope>
</reference>
<feature type="domain" description="ATP synthase YMF19-like N-terminal" evidence="8">
    <location>
        <begin position="2"/>
        <end position="72"/>
    </location>
</feature>
<protein>
    <submittedName>
        <fullName evidence="9">Atp8</fullName>
    </submittedName>
</protein>
<dbReference type="GO" id="GO:0006754">
    <property type="term" value="P:ATP biosynthetic process"/>
    <property type="evidence" value="ECO:0007669"/>
    <property type="project" value="UniProtKB-KW"/>
</dbReference>
<sequence>MPQLDIVTYIVQYMWVLIVLLLLFSFIVLGVLPRLQQQLALRAWAEEGLIGSNKMEDSKESESLDLLKNGLTEVFKSLCN</sequence>
<keyword evidence="2 7" id="KW-0812">Transmembrane</keyword>
<evidence type="ECO:0000256" key="3">
    <source>
        <dbReference type="ARBA" id="ARBA00022989"/>
    </source>
</evidence>